<dbReference type="GO" id="GO:0001522">
    <property type="term" value="P:pseudouridine synthesis"/>
    <property type="evidence" value="ECO:0007669"/>
    <property type="project" value="InterPro"/>
</dbReference>
<dbReference type="GO" id="GO:0009982">
    <property type="term" value="F:pseudouridine synthase activity"/>
    <property type="evidence" value="ECO:0007669"/>
    <property type="project" value="InterPro"/>
</dbReference>
<dbReference type="Gene3D" id="3.30.2350.10">
    <property type="entry name" value="Pseudouridine synthase"/>
    <property type="match status" value="1"/>
</dbReference>
<dbReference type="Gramene" id="OBART03G13360.1">
    <property type="protein sequence ID" value="OBART03G13360.1"/>
    <property type="gene ID" value="OBART03G13360"/>
</dbReference>
<dbReference type="Proteomes" id="UP000026960">
    <property type="component" value="Chromosome 3"/>
</dbReference>
<dbReference type="GO" id="GO:0019905">
    <property type="term" value="F:syntaxin binding"/>
    <property type="evidence" value="ECO:0007669"/>
    <property type="project" value="InterPro"/>
</dbReference>
<dbReference type="SUPFAM" id="SSF55120">
    <property type="entry name" value="Pseudouridine synthase"/>
    <property type="match status" value="1"/>
</dbReference>
<feature type="region of interest" description="Disordered" evidence="5">
    <location>
        <begin position="535"/>
        <end position="568"/>
    </location>
</feature>
<proteinExistence type="inferred from homology"/>
<reference evidence="7" key="2">
    <citation type="submission" date="2015-03" db="UniProtKB">
        <authorList>
            <consortium name="EnsemblPlants"/>
        </authorList>
    </citation>
    <scope>IDENTIFICATION</scope>
</reference>
<dbReference type="PANTHER" id="PTHR16127">
    <property type="entry name" value="TAXILIN"/>
    <property type="match status" value="1"/>
</dbReference>
<sequence>MTAAAAAAAGEIPAEDAPPPGALYSFGTPWPEFNGGISYIDTFRCAGATTTLIEFYSTSYKSSAPLPGWIKRIRDGQITVDGEVATDPDMILREGSKLVYHRLPWQEPFAPHLLDVLYEDDDMIALNKPSGLQVLPKGLFQQRTVLAQLQLKDWKMPSSFCSKRKDAQSHPVPVHRLGRGTSGLLLCAKTKLAKAQLAAYFAEGATNAGKSRDETDICKARKISKFYRALVTGILENDEVMITQPIGLVRYPGVAEGLYAACSSGKPAMSKVRVLERLKIHNHTLIMVEIHSGRPHQIRIHLAYIGHPLVGYERPLQPVPGDCGYHLHAHWLVLCHPTTNELLCHISYRLERNSKIQLSYSVVEPFNFHGQLEFTGSSEAGHPIQQKNQLLVLISSSLFPLPLQVSNPLPPQNLSREQHQTKGKGRKEISYLSWVVGPRRQPPMEGSPATRLPEADSLPDGFVESSAADQAPPPPADAGDPASRSLGLDQADATVGGGGGGDETLGAPPSTLASVAQDTLDAYSAADALQSLTVGGSAAEPERALGEPAGDAGDAKESSKESSVVEQVESMADQKVVIAEGSGEQKRKVVKKSKVEKDRELFELAQAYHKVVAERDAGKLLSSIAVKEKLESLCREFQRQNKMLKEECRRVSTEGQNMRMELSDKFNNAIKDVSVKLDEQKNECIAQLEENNLLRSKLKDLADQYNITQQKYAHQLKEKMLELELADLKMQQHQEKTAQEQTQMQLYADQVSQLMSTEKNLRLQLAADGERFQQFQDALTKSNEVFETYKKEMEKMVKLIKDLKKDNEFMKSKCENSDVALVKLIEERELMKKQVDKFKNQKEKLESLCRSLQAERKQSPSGGTPDATSNETNLATIES</sequence>
<accession>A0A0D3FH57</accession>
<protein>
    <recommendedName>
        <fullName evidence="6">Pseudouridine synthase RsuA/RluA-like domain-containing protein</fullName>
    </recommendedName>
</protein>
<evidence type="ECO:0000259" key="6">
    <source>
        <dbReference type="Pfam" id="PF00849"/>
    </source>
</evidence>
<name>A0A0D3FH57_9ORYZ</name>
<feature type="coiled-coil region" evidence="4">
    <location>
        <begin position="627"/>
        <end position="736"/>
    </location>
</feature>
<dbReference type="Pfam" id="PF09728">
    <property type="entry name" value="Taxilin"/>
    <property type="match status" value="1"/>
</dbReference>
<dbReference type="PROSITE" id="PS50889">
    <property type="entry name" value="S4"/>
    <property type="match status" value="1"/>
</dbReference>
<dbReference type="InterPro" id="IPR006145">
    <property type="entry name" value="PsdUridine_synth_RsuA/RluA"/>
</dbReference>
<feature type="region of interest" description="Disordered" evidence="5">
    <location>
        <begin position="405"/>
        <end position="510"/>
    </location>
</feature>
<comment type="similarity">
    <text evidence="2">Belongs to the taxilin family.</text>
</comment>
<evidence type="ECO:0000256" key="5">
    <source>
        <dbReference type="SAM" id="MobiDB-lite"/>
    </source>
</evidence>
<dbReference type="EnsemblPlants" id="OBART03G13360.1">
    <property type="protein sequence ID" value="OBART03G13360.1"/>
    <property type="gene ID" value="OBART03G13360"/>
</dbReference>
<keyword evidence="4" id="KW-0175">Coiled coil</keyword>
<feature type="domain" description="Pseudouridine synthase RsuA/RluA-like" evidence="6">
    <location>
        <begin position="123"/>
        <end position="303"/>
    </location>
</feature>
<dbReference type="InterPro" id="IPR006224">
    <property type="entry name" value="PsdUridine_synth_RluA-like_CS"/>
</dbReference>
<dbReference type="GO" id="GO:0003723">
    <property type="term" value="F:RNA binding"/>
    <property type="evidence" value="ECO:0007669"/>
    <property type="project" value="UniProtKB-KW"/>
</dbReference>
<feature type="compositionally biased region" description="Polar residues" evidence="5">
    <location>
        <begin position="859"/>
        <end position="879"/>
    </location>
</feature>
<keyword evidence="8" id="KW-1185">Reference proteome</keyword>
<feature type="compositionally biased region" description="Polar residues" evidence="5">
    <location>
        <begin position="405"/>
        <end position="415"/>
    </location>
</feature>
<dbReference type="CDD" id="cd02869">
    <property type="entry name" value="PseudoU_synth_RluA_like"/>
    <property type="match status" value="1"/>
</dbReference>
<evidence type="ECO:0000313" key="8">
    <source>
        <dbReference type="Proteomes" id="UP000026960"/>
    </source>
</evidence>
<dbReference type="eggNOG" id="KOG1850">
    <property type="taxonomic scope" value="Eukaryota"/>
</dbReference>
<evidence type="ECO:0000313" key="7">
    <source>
        <dbReference type="EnsemblPlants" id="OBART03G13360.1"/>
    </source>
</evidence>
<dbReference type="STRING" id="65489.A0A0D3FH57"/>
<dbReference type="eggNOG" id="KOG1919">
    <property type="taxonomic scope" value="Eukaryota"/>
</dbReference>
<dbReference type="InterPro" id="IPR026183">
    <property type="entry name" value="Taxilin_fam"/>
</dbReference>
<dbReference type="Pfam" id="PF00849">
    <property type="entry name" value="PseudoU_synth_2"/>
    <property type="match status" value="1"/>
</dbReference>
<feature type="region of interest" description="Disordered" evidence="5">
    <location>
        <begin position="852"/>
        <end position="879"/>
    </location>
</feature>
<dbReference type="PROSITE" id="PS01129">
    <property type="entry name" value="PSI_RLU"/>
    <property type="match status" value="1"/>
</dbReference>
<dbReference type="HOGENOM" id="CLU_327442_0_0_1"/>
<evidence type="ECO:0000256" key="4">
    <source>
        <dbReference type="SAM" id="Coils"/>
    </source>
</evidence>
<evidence type="ECO:0000256" key="3">
    <source>
        <dbReference type="PROSITE-ProRule" id="PRU00182"/>
    </source>
</evidence>
<dbReference type="CDD" id="cd00165">
    <property type="entry name" value="S4"/>
    <property type="match status" value="1"/>
</dbReference>
<reference evidence="7" key="1">
    <citation type="journal article" date="2009" name="Rice">
        <title>De Novo Next Generation Sequencing of Plant Genomes.</title>
        <authorList>
            <person name="Rounsley S."/>
            <person name="Marri P.R."/>
            <person name="Yu Y."/>
            <person name="He R."/>
            <person name="Sisneros N."/>
            <person name="Goicoechea J.L."/>
            <person name="Lee S.J."/>
            <person name="Angelova A."/>
            <person name="Kudrna D."/>
            <person name="Luo M."/>
            <person name="Affourtit J."/>
            <person name="Desany B."/>
            <person name="Knight J."/>
            <person name="Niazi F."/>
            <person name="Egholm M."/>
            <person name="Wing R.A."/>
        </authorList>
    </citation>
    <scope>NUCLEOTIDE SEQUENCE [LARGE SCALE GENOMIC DNA]</scope>
    <source>
        <strain evidence="7">cv. IRGC 105608</strain>
    </source>
</reference>
<evidence type="ECO:0000256" key="1">
    <source>
        <dbReference type="ARBA" id="ARBA00000073"/>
    </source>
</evidence>
<organism evidence="7">
    <name type="scientific">Oryza barthii</name>
    <dbReference type="NCBI Taxonomy" id="65489"/>
    <lineage>
        <taxon>Eukaryota</taxon>
        <taxon>Viridiplantae</taxon>
        <taxon>Streptophyta</taxon>
        <taxon>Embryophyta</taxon>
        <taxon>Tracheophyta</taxon>
        <taxon>Spermatophyta</taxon>
        <taxon>Magnoliopsida</taxon>
        <taxon>Liliopsida</taxon>
        <taxon>Poales</taxon>
        <taxon>Poaceae</taxon>
        <taxon>BOP clade</taxon>
        <taxon>Oryzoideae</taxon>
        <taxon>Oryzeae</taxon>
        <taxon>Oryzinae</taxon>
        <taxon>Oryza</taxon>
    </lineage>
</organism>
<dbReference type="InterPro" id="IPR020103">
    <property type="entry name" value="PsdUridine_synth_cat_dom_sf"/>
</dbReference>
<comment type="catalytic activity">
    <reaction evidence="1">
        <text>a uridine in RNA = a pseudouridine in RNA</text>
        <dbReference type="Rhea" id="RHEA:48348"/>
        <dbReference type="Rhea" id="RHEA-COMP:12068"/>
        <dbReference type="Rhea" id="RHEA-COMP:12069"/>
        <dbReference type="ChEBI" id="CHEBI:65314"/>
        <dbReference type="ChEBI" id="CHEBI:65315"/>
    </reaction>
</comment>
<keyword evidence="3" id="KW-0694">RNA-binding</keyword>
<dbReference type="PaxDb" id="65489-OBART03G13360.1"/>
<dbReference type="AlphaFoldDB" id="A0A0D3FH57"/>
<evidence type="ECO:0000256" key="2">
    <source>
        <dbReference type="ARBA" id="ARBA00009550"/>
    </source>
</evidence>
<dbReference type="PANTHER" id="PTHR16127:SF13">
    <property type="entry name" value="GH01188P"/>
    <property type="match status" value="1"/>
</dbReference>